<evidence type="ECO:0000256" key="5">
    <source>
        <dbReference type="ARBA" id="ARBA00023069"/>
    </source>
</evidence>
<feature type="compositionally biased region" description="Acidic residues" evidence="8">
    <location>
        <begin position="63"/>
        <end position="76"/>
    </location>
</feature>
<dbReference type="GO" id="GO:0005815">
    <property type="term" value="C:microtubule organizing center"/>
    <property type="evidence" value="ECO:0007669"/>
    <property type="project" value="TreeGrafter"/>
</dbReference>
<dbReference type="EMBL" id="GEBQ01013422">
    <property type="protein sequence ID" value="JAT26555.1"/>
    <property type="molecule type" value="Transcribed_RNA"/>
</dbReference>
<protein>
    <recommendedName>
        <fullName evidence="3">Intraflagellar transport protein 46 homolog</fullName>
    </recommendedName>
</protein>
<evidence type="ECO:0000256" key="1">
    <source>
        <dbReference type="ARBA" id="ARBA00004120"/>
    </source>
</evidence>
<dbReference type="Pfam" id="PF12317">
    <property type="entry name" value="IFT46_B_C"/>
    <property type="match status" value="1"/>
</dbReference>
<reference evidence="9" key="1">
    <citation type="submission" date="2015-11" db="EMBL/GenBank/DDBJ databases">
        <title>De novo transcriptome assembly of four potential Pierce s Disease insect vectors from Arizona vineyards.</title>
        <authorList>
            <person name="Tassone E.E."/>
        </authorList>
    </citation>
    <scope>NUCLEOTIDE SEQUENCE</scope>
</reference>
<evidence type="ECO:0000256" key="4">
    <source>
        <dbReference type="ARBA" id="ARBA00022490"/>
    </source>
</evidence>
<keyword evidence="5" id="KW-0969">Cilium</keyword>
<accession>A0A1B6LSB8</accession>
<gene>
    <name evidence="9" type="ORF">g.11015</name>
</gene>
<organism evidence="9">
    <name type="scientific">Graphocephala atropunctata</name>
    <dbReference type="NCBI Taxonomy" id="36148"/>
    <lineage>
        <taxon>Eukaryota</taxon>
        <taxon>Metazoa</taxon>
        <taxon>Ecdysozoa</taxon>
        <taxon>Arthropoda</taxon>
        <taxon>Hexapoda</taxon>
        <taxon>Insecta</taxon>
        <taxon>Pterygota</taxon>
        <taxon>Neoptera</taxon>
        <taxon>Paraneoptera</taxon>
        <taxon>Hemiptera</taxon>
        <taxon>Auchenorrhyncha</taxon>
        <taxon>Membracoidea</taxon>
        <taxon>Cicadellidae</taxon>
        <taxon>Cicadellinae</taxon>
        <taxon>Cicadellini</taxon>
        <taxon>Graphocephala</taxon>
    </lineage>
</organism>
<name>A0A1B6LSB8_9HEMI</name>
<keyword evidence="4" id="KW-0963">Cytoplasm</keyword>
<feature type="compositionally biased region" description="Polar residues" evidence="8">
    <location>
        <begin position="21"/>
        <end position="30"/>
    </location>
</feature>
<feature type="region of interest" description="Disordered" evidence="8">
    <location>
        <begin position="1"/>
        <end position="76"/>
    </location>
</feature>
<evidence type="ECO:0000256" key="3">
    <source>
        <dbReference type="ARBA" id="ARBA00017206"/>
    </source>
</evidence>
<comment type="subcellular location">
    <subcellularLocation>
        <location evidence="1">Cytoplasm</location>
        <location evidence="1">Cytoskeleton</location>
        <location evidence="1">Cilium basal body</location>
    </subcellularLocation>
</comment>
<dbReference type="PANTHER" id="PTHR13376:SF0">
    <property type="entry name" value="INTRAFLAGELLAR TRANSPORT PROTEIN 46 HOMOLOG"/>
    <property type="match status" value="1"/>
</dbReference>
<comment type="similarity">
    <text evidence="2">Belongs to the IFT46 family.</text>
</comment>
<keyword evidence="6" id="KW-0206">Cytoskeleton</keyword>
<evidence type="ECO:0000256" key="7">
    <source>
        <dbReference type="ARBA" id="ARBA00023273"/>
    </source>
</evidence>
<evidence type="ECO:0000256" key="8">
    <source>
        <dbReference type="SAM" id="MobiDB-lite"/>
    </source>
</evidence>
<keyword evidence="7" id="KW-0966">Cell projection</keyword>
<dbReference type="GO" id="GO:0030992">
    <property type="term" value="C:intraciliary transport particle B"/>
    <property type="evidence" value="ECO:0007669"/>
    <property type="project" value="TreeGrafter"/>
</dbReference>
<evidence type="ECO:0000256" key="6">
    <source>
        <dbReference type="ARBA" id="ARBA00023212"/>
    </source>
</evidence>
<dbReference type="PANTHER" id="PTHR13376">
    <property type="entry name" value="INTRAFLAGELLAR TRANSPORT PROTEIN 46 HOMOLOG"/>
    <property type="match status" value="1"/>
</dbReference>
<sequence>MNDMYDESIDVTNAEEVRSPTPESLASNLSRNEDSKSKDPPLTSRQTPSRMGKTRPHTSAAELDSDLSDNTDDDDNDVQAALLEGSYDPREFDHLSVAQDIREVFQFITCYTPQNIELDYKLRPFVPDFIPAVGDIDGFLKVGRPDGADDGLGLRTLDEPCAAQSEPAVLCLRLRASTKQSSAKAMVVKKVENADKNPKALDRWIHDIDELHKSKPAPTVQYSRSMPDIDSLMQEWPAMFEDKLNQLGLPTADLDCDLPTLVDIICGIFDVPRYESRIESLHVLFSLYSAIKNSQFQKPEN</sequence>
<dbReference type="GO" id="GO:0060271">
    <property type="term" value="P:cilium assembly"/>
    <property type="evidence" value="ECO:0007669"/>
    <property type="project" value="TreeGrafter"/>
</dbReference>
<dbReference type="GO" id="GO:0031514">
    <property type="term" value="C:motile cilium"/>
    <property type="evidence" value="ECO:0007669"/>
    <property type="project" value="TreeGrafter"/>
</dbReference>
<evidence type="ECO:0000313" key="9">
    <source>
        <dbReference type="EMBL" id="JAT26555.1"/>
    </source>
</evidence>
<evidence type="ECO:0000256" key="2">
    <source>
        <dbReference type="ARBA" id="ARBA00007700"/>
    </source>
</evidence>
<proteinExistence type="inferred from homology"/>
<dbReference type="InterPro" id="IPR022088">
    <property type="entry name" value="Intraflagellar_transp_cmplxB"/>
</dbReference>
<dbReference type="AlphaFoldDB" id="A0A1B6LSB8"/>
<dbReference type="GO" id="GO:0042073">
    <property type="term" value="P:intraciliary transport"/>
    <property type="evidence" value="ECO:0007669"/>
    <property type="project" value="InterPro"/>
</dbReference>